<evidence type="ECO:0000313" key="1">
    <source>
        <dbReference type="EMBL" id="QEC66250.1"/>
    </source>
</evidence>
<proteinExistence type="predicted"/>
<gene>
    <name evidence="1" type="ORF">FRZ67_02610</name>
</gene>
<sequence length="279" mass="32332">MKKIITAFDGLKYSKCAESYALFLAKQTNAHMVGVFMDDPIYTSYKISDVMVKGNVSNELIKEHEDKDKATRKLATDNFEKSCQKEKLEYSIHHDKNIALIGLLHESIYADLLVIDSKETLTHYTEKIPTRFIRELLTDVQCPTLIVPQRYKPIQKLILLYDGSPSSVYAIKMFSYLLPQMKHLDTEVLSVNPTDSYMHLKDNKLIKEFLKRHFPKAKFIVTRGLVEDEIIKYLKNDQANALVIMGAYRRGAVSRWFRESMADVLMKEVKLPLFIAHYK</sequence>
<keyword evidence="2" id="KW-1185">Reference proteome</keyword>
<dbReference type="RefSeq" id="WP_147188050.1">
    <property type="nucleotide sequence ID" value="NZ_CP042435.1"/>
</dbReference>
<dbReference type="Gene3D" id="3.40.50.12370">
    <property type="match status" value="1"/>
</dbReference>
<reference evidence="1 2" key="1">
    <citation type="journal article" date="2016" name="Int. J. Syst. Evol. Microbiol.">
        <title>Panacibacter ginsenosidivorans gen. nov., sp. nov., with ginsenoside converting activity isolated from soil of a ginseng field.</title>
        <authorList>
            <person name="Siddiqi M.Z."/>
            <person name="Muhammad Shafi S."/>
            <person name="Choi K.D."/>
            <person name="Im W.T."/>
        </authorList>
    </citation>
    <scope>NUCLEOTIDE SEQUENCE [LARGE SCALE GENOMIC DNA]</scope>
    <source>
        <strain evidence="1 2">Gsoil1550</strain>
    </source>
</reference>
<organism evidence="1 2">
    <name type="scientific">Panacibacter ginsenosidivorans</name>
    <dbReference type="NCBI Taxonomy" id="1813871"/>
    <lineage>
        <taxon>Bacteria</taxon>
        <taxon>Pseudomonadati</taxon>
        <taxon>Bacteroidota</taxon>
        <taxon>Chitinophagia</taxon>
        <taxon>Chitinophagales</taxon>
        <taxon>Chitinophagaceae</taxon>
        <taxon>Panacibacter</taxon>
    </lineage>
</organism>
<name>A0A5B8V4E6_9BACT</name>
<dbReference type="SUPFAM" id="SSF52402">
    <property type="entry name" value="Adenine nucleotide alpha hydrolases-like"/>
    <property type="match status" value="2"/>
</dbReference>
<dbReference type="AlphaFoldDB" id="A0A5B8V4E6"/>
<evidence type="ECO:0000313" key="2">
    <source>
        <dbReference type="Proteomes" id="UP000321533"/>
    </source>
</evidence>
<dbReference type="CDD" id="cd00293">
    <property type="entry name" value="USP-like"/>
    <property type="match status" value="1"/>
</dbReference>
<dbReference type="OrthoDB" id="641005at2"/>
<dbReference type="Proteomes" id="UP000321533">
    <property type="component" value="Chromosome"/>
</dbReference>
<accession>A0A5B8V4E6</accession>
<protein>
    <submittedName>
        <fullName evidence="1">Universal stress protein</fullName>
    </submittedName>
</protein>
<dbReference type="EMBL" id="CP042435">
    <property type="protein sequence ID" value="QEC66250.1"/>
    <property type="molecule type" value="Genomic_DNA"/>
</dbReference>
<dbReference type="KEGG" id="pgin:FRZ67_02610"/>